<sequence length="111" mass="12437">MPLKLSLQELESALSCSSNSSPGQDDVDYAMLRNLSLSGREALLALYNRVFEERTFPSAWRKSHIVPLHKPGQDQVISFKLSANFTVSLKQRFPKIFSATHLSLYVLAVTP</sequence>
<dbReference type="AlphaFoldDB" id="A0A1B6LSP8"/>
<proteinExistence type="predicted"/>
<evidence type="ECO:0008006" key="2">
    <source>
        <dbReference type="Google" id="ProtNLM"/>
    </source>
</evidence>
<dbReference type="EMBL" id="GEBQ01013300">
    <property type="protein sequence ID" value="JAT26677.1"/>
    <property type="molecule type" value="Transcribed_RNA"/>
</dbReference>
<gene>
    <name evidence="1" type="ORF">g.53797</name>
</gene>
<name>A0A1B6LSP8_9HEMI</name>
<organism evidence="1">
    <name type="scientific">Graphocephala atropunctata</name>
    <dbReference type="NCBI Taxonomy" id="36148"/>
    <lineage>
        <taxon>Eukaryota</taxon>
        <taxon>Metazoa</taxon>
        <taxon>Ecdysozoa</taxon>
        <taxon>Arthropoda</taxon>
        <taxon>Hexapoda</taxon>
        <taxon>Insecta</taxon>
        <taxon>Pterygota</taxon>
        <taxon>Neoptera</taxon>
        <taxon>Paraneoptera</taxon>
        <taxon>Hemiptera</taxon>
        <taxon>Auchenorrhyncha</taxon>
        <taxon>Membracoidea</taxon>
        <taxon>Cicadellidae</taxon>
        <taxon>Cicadellinae</taxon>
        <taxon>Cicadellini</taxon>
        <taxon>Graphocephala</taxon>
    </lineage>
</organism>
<accession>A0A1B6LSP8</accession>
<feature type="non-terminal residue" evidence="1">
    <location>
        <position position="111"/>
    </location>
</feature>
<reference evidence="1" key="1">
    <citation type="submission" date="2015-11" db="EMBL/GenBank/DDBJ databases">
        <title>De novo transcriptome assembly of four potential Pierce s Disease insect vectors from Arizona vineyards.</title>
        <authorList>
            <person name="Tassone E.E."/>
        </authorList>
    </citation>
    <scope>NUCLEOTIDE SEQUENCE</scope>
</reference>
<evidence type="ECO:0000313" key="1">
    <source>
        <dbReference type="EMBL" id="JAT26677.1"/>
    </source>
</evidence>
<protein>
    <recommendedName>
        <fullName evidence="2">RNA-directed DNA polymerase from mobile element jockey</fullName>
    </recommendedName>
</protein>